<sequence>MAVEPTNPLIPGFSPDPSLVNVNGWYYLVNSSFHMFPGLPIYASQDLISWKHIGNAINRPSQLSLAKSETSIVDHSDLFDNAVASGGLFAPTIRYHDGVFYIVCTNAVHGAPSTNFIVSTQDVWGNQWSDPVYFDFDGIDPSIFFDHGKAYLQGSASPGPFNNINLFEIDLQTGKKLSEERTIWTGTGGIFPEGPHIYKRNGWYYLMISEGGTWEGHMITMARSRDIWGPYEACPNNPILTARGTKDYVQHVGHCEAFQDDAGQWWGVCLGVRKDEEGRYIMGRETFITRGKWDEDWISFEMVKIDKNLDIPEVTSPTLSSAPGMDYLYIRDANLANYDVGDEYLITLTSSPVDLSHPEMSPTFISKRQRKLNGRSTVTIGSLVEAESGAKLKFGIACYKDEHRYLRIFYDTSESVIVFEVINKAKRIAKTERRNLAFAREGLSLSIKYTEREYSLLYKARHASAGDWICLAVVDTLDLTNRDFVGPVIGIFATAESSGPKVTFEDFNVD</sequence>
<dbReference type="EMBL" id="CP090034">
    <property type="protein sequence ID" value="UPK95638.1"/>
    <property type="molecule type" value="Genomic_DNA"/>
</dbReference>
<name>A0ACD3Z3J2_FUSSC</name>
<evidence type="ECO:0000313" key="1">
    <source>
        <dbReference type="EMBL" id="UPK95638.1"/>
    </source>
</evidence>
<proteinExistence type="predicted"/>
<dbReference type="Proteomes" id="UP000830768">
    <property type="component" value="Chromosome 5"/>
</dbReference>
<keyword evidence="2" id="KW-1185">Reference proteome</keyword>
<reference evidence="1" key="1">
    <citation type="submission" date="2021-11" db="EMBL/GenBank/DDBJ databases">
        <title>Fusarium solani-melongenae Genome sequencing and assembly.</title>
        <authorList>
            <person name="Xie S."/>
            <person name="Huang L."/>
            <person name="Zhang X."/>
        </authorList>
    </citation>
    <scope>NUCLEOTIDE SEQUENCE</scope>
    <source>
        <strain evidence="1">CRI 24-3</strain>
    </source>
</reference>
<evidence type="ECO:0000313" key="2">
    <source>
        <dbReference type="Proteomes" id="UP000830768"/>
    </source>
</evidence>
<accession>A0ACD3Z3J2</accession>
<protein>
    <submittedName>
        <fullName evidence="1">Uncharacterized protein</fullName>
    </submittedName>
</protein>
<organism evidence="1 2">
    <name type="scientific">Fusarium solani subsp. cucurbitae</name>
    <name type="common">Neocosmosporum cucurbitae</name>
    <dbReference type="NCBI Taxonomy" id="2747967"/>
    <lineage>
        <taxon>Eukaryota</taxon>
        <taxon>Fungi</taxon>
        <taxon>Dikarya</taxon>
        <taxon>Ascomycota</taxon>
        <taxon>Pezizomycotina</taxon>
        <taxon>Sordariomycetes</taxon>
        <taxon>Hypocreomycetidae</taxon>
        <taxon>Hypocreales</taxon>
        <taxon>Nectriaceae</taxon>
        <taxon>Fusarium</taxon>
        <taxon>Fusarium solani species complex</taxon>
    </lineage>
</organism>
<gene>
    <name evidence="1" type="ORF">LCI18_006573</name>
</gene>